<dbReference type="Pfam" id="PF04519">
    <property type="entry name" value="Bactofilin"/>
    <property type="match status" value="1"/>
</dbReference>
<protein>
    <recommendedName>
        <fullName evidence="4">Integral membrane protein CcmA involved in cell shape determination</fullName>
    </recommendedName>
</protein>
<organism evidence="2 3">
    <name type="scientific">candidate division CPR2 bacterium GW2011_GWC1_41_48</name>
    <dbReference type="NCBI Taxonomy" id="1618344"/>
    <lineage>
        <taxon>Bacteria</taxon>
        <taxon>Bacteria division CPR2</taxon>
    </lineage>
</organism>
<dbReference type="AlphaFoldDB" id="A0A0G0Z888"/>
<dbReference type="PROSITE" id="PS50890">
    <property type="entry name" value="PUA"/>
    <property type="match status" value="1"/>
</dbReference>
<dbReference type="PANTHER" id="PTHR35024:SF4">
    <property type="entry name" value="POLYMER-FORMING CYTOSKELETAL PROTEIN"/>
    <property type="match status" value="1"/>
</dbReference>
<proteinExistence type="inferred from homology"/>
<accession>A0A0G0Z888</accession>
<evidence type="ECO:0008006" key="4">
    <source>
        <dbReference type="Google" id="ProtNLM"/>
    </source>
</evidence>
<sequence>MAKKDDFFQMGASETVIGHSVKLKGSLKSKEDIIVDGEVSGDITTESTLKVGHGAIVNANLKGKNIIISGNVSGNLEAGDMVQITETGKVVGDIKASNLSIFSGAFFSGKSEMIHAKEPEFKTVTEVKPKEVEIKPFFE</sequence>
<dbReference type="InterPro" id="IPR007607">
    <property type="entry name" value="BacA/B"/>
</dbReference>
<evidence type="ECO:0000256" key="1">
    <source>
        <dbReference type="ARBA" id="ARBA00044755"/>
    </source>
</evidence>
<evidence type="ECO:0000313" key="2">
    <source>
        <dbReference type="EMBL" id="KKS09238.1"/>
    </source>
</evidence>
<reference evidence="2 3" key="1">
    <citation type="journal article" date="2015" name="Nature">
        <title>rRNA introns, odd ribosomes, and small enigmatic genomes across a large radiation of phyla.</title>
        <authorList>
            <person name="Brown C.T."/>
            <person name="Hug L.A."/>
            <person name="Thomas B.C."/>
            <person name="Sharon I."/>
            <person name="Castelle C.J."/>
            <person name="Singh A."/>
            <person name="Wilkins M.J."/>
            <person name="Williams K.H."/>
            <person name="Banfield J.F."/>
        </authorList>
    </citation>
    <scope>NUCLEOTIDE SEQUENCE [LARGE SCALE GENOMIC DNA]</scope>
</reference>
<evidence type="ECO:0000313" key="3">
    <source>
        <dbReference type="Proteomes" id="UP000033869"/>
    </source>
</evidence>
<name>A0A0G0Z888_UNCC2</name>
<comment type="caution">
    <text evidence="2">The sequence shown here is derived from an EMBL/GenBank/DDBJ whole genome shotgun (WGS) entry which is preliminary data.</text>
</comment>
<dbReference type="EMBL" id="LCBL01000002">
    <property type="protein sequence ID" value="KKS09238.1"/>
    <property type="molecule type" value="Genomic_DNA"/>
</dbReference>
<dbReference type="PANTHER" id="PTHR35024">
    <property type="entry name" value="HYPOTHETICAL CYTOSOLIC PROTEIN"/>
    <property type="match status" value="1"/>
</dbReference>
<comment type="similarity">
    <text evidence="1">Belongs to the bactofilin family.</text>
</comment>
<gene>
    <name evidence="2" type="ORF">UU65_C0002G0016</name>
</gene>
<dbReference type="Proteomes" id="UP000033869">
    <property type="component" value="Unassembled WGS sequence"/>
</dbReference>